<dbReference type="AlphaFoldDB" id="A0A0J1BGP2"/>
<dbReference type="STRING" id="595434.RISK_002328"/>
<accession>A0A0J1BGP2</accession>
<organism evidence="1 2">
    <name type="scientific">Rhodopirellula islandica</name>
    <dbReference type="NCBI Taxonomy" id="595434"/>
    <lineage>
        <taxon>Bacteria</taxon>
        <taxon>Pseudomonadati</taxon>
        <taxon>Planctomycetota</taxon>
        <taxon>Planctomycetia</taxon>
        <taxon>Pirellulales</taxon>
        <taxon>Pirellulaceae</taxon>
        <taxon>Rhodopirellula</taxon>
    </lineage>
</organism>
<reference evidence="1" key="1">
    <citation type="submission" date="2015-05" db="EMBL/GenBank/DDBJ databases">
        <title>Permanent draft genome of Rhodopirellula islandicus K833.</title>
        <authorList>
            <person name="Kizina J."/>
            <person name="Richter M."/>
            <person name="Glockner F.O."/>
            <person name="Harder J."/>
        </authorList>
    </citation>
    <scope>NUCLEOTIDE SEQUENCE [LARGE SCALE GENOMIC DNA]</scope>
    <source>
        <strain evidence="1">K833</strain>
    </source>
</reference>
<protein>
    <submittedName>
        <fullName evidence="1">Uncharacterized protein</fullName>
    </submittedName>
</protein>
<evidence type="ECO:0000313" key="1">
    <source>
        <dbReference type="EMBL" id="KLU05696.1"/>
    </source>
</evidence>
<name>A0A0J1BGP2_RHOIS</name>
<proteinExistence type="predicted"/>
<dbReference type="Proteomes" id="UP000036367">
    <property type="component" value="Unassembled WGS sequence"/>
</dbReference>
<keyword evidence="2" id="KW-1185">Reference proteome</keyword>
<sequence>MRLRLLSASLGFVICPISHETRAGRNTLSKSSPVSYETSLVSRALFHLVSRLSKVFLGQSANGLAGNVIHLIRTQ</sequence>
<evidence type="ECO:0000313" key="2">
    <source>
        <dbReference type="Proteomes" id="UP000036367"/>
    </source>
</evidence>
<dbReference type="EMBL" id="LECT01000017">
    <property type="protein sequence ID" value="KLU05696.1"/>
    <property type="molecule type" value="Genomic_DNA"/>
</dbReference>
<gene>
    <name evidence="1" type="ORF">RISK_002328</name>
</gene>
<comment type="caution">
    <text evidence="1">The sequence shown here is derived from an EMBL/GenBank/DDBJ whole genome shotgun (WGS) entry which is preliminary data.</text>
</comment>
<dbReference type="PATRIC" id="fig|595434.4.peg.2222"/>